<name>A0A9D2K0Z2_9FIRM</name>
<dbReference type="EMBL" id="DXAY01000037">
    <property type="protein sequence ID" value="HIZ73927.1"/>
    <property type="molecule type" value="Genomic_DNA"/>
</dbReference>
<comment type="caution">
    <text evidence="1">The sequence shown here is derived from an EMBL/GenBank/DDBJ whole genome shotgun (WGS) entry which is preliminary data.</text>
</comment>
<evidence type="ECO:0000313" key="2">
    <source>
        <dbReference type="Proteomes" id="UP000824116"/>
    </source>
</evidence>
<gene>
    <name evidence="1" type="ORF">H9723_01600</name>
</gene>
<reference evidence="1" key="1">
    <citation type="journal article" date="2021" name="PeerJ">
        <title>Extensive microbial diversity within the chicken gut microbiome revealed by metagenomics and culture.</title>
        <authorList>
            <person name="Gilroy R."/>
            <person name="Ravi A."/>
            <person name="Getino M."/>
            <person name="Pursley I."/>
            <person name="Horton D.L."/>
            <person name="Alikhan N.F."/>
            <person name="Baker D."/>
            <person name="Gharbi K."/>
            <person name="Hall N."/>
            <person name="Watson M."/>
            <person name="Adriaenssens E.M."/>
            <person name="Foster-Nyarko E."/>
            <person name="Jarju S."/>
            <person name="Secka A."/>
            <person name="Antonio M."/>
            <person name="Oren A."/>
            <person name="Chaudhuri R.R."/>
            <person name="La Ragione R."/>
            <person name="Hildebrand F."/>
            <person name="Pallen M.J."/>
        </authorList>
    </citation>
    <scope>NUCLEOTIDE SEQUENCE</scope>
    <source>
        <strain evidence="1">CHK196-3914</strain>
    </source>
</reference>
<dbReference type="Proteomes" id="UP000824116">
    <property type="component" value="Unassembled WGS sequence"/>
</dbReference>
<reference evidence="1" key="2">
    <citation type="submission" date="2021-04" db="EMBL/GenBank/DDBJ databases">
        <authorList>
            <person name="Gilroy R."/>
        </authorList>
    </citation>
    <scope>NUCLEOTIDE SEQUENCE</scope>
    <source>
        <strain evidence="1">CHK196-3914</strain>
    </source>
</reference>
<organism evidence="1 2">
    <name type="scientific">Candidatus Mediterraneibacter stercoravium</name>
    <dbReference type="NCBI Taxonomy" id="2838685"/>
    <lineage>
        <taxon>Bacteria</taxon>
        <taxon>Bacillati</taxon>
        <taxon>Bacillota</taxon>
        <taxon>Clostridia</taxon>
        <taxon>Lachnospirales</taxon>
        <taxon>Lachnospiraceae</taxon>
        <taxon>Mediterraneibacter</taxon>
    </lineage>
</organism>
<sequence>METGAVLVMEEKSKIRMRREGSKLFIGESPQLIVDLETQENYIRTGDRLIEYHRKVGLSPDLLAGKRANVLETALKAYYMQACETAEGIRIAEEYRAEKQKR</sequence>
<dbReference type="AlphaFoldDB" id="A0A9D2K0Z2"/>
<protein>
    <submittedName>
        <fullName evidence="1">Uncharacterized protein</fullName>
    </submittedName>
</protein>
<accession>A0A9D2K0Z2</accession>
<proteinExistence type="predicted"/>
<evidence type="ECO:0000313" key="1">
    <source>
        <dbReference type="EMBL" id="HIZ73927.1"/>
    </source>
</evidence>